<comment type="caution">
    <text evidence="1">The sequence shown here is derived from an EMBL/GenBank/DDBJ whole genome shotgun (WGS) entry which is preliminary data.</text>
</comment>
<gene>
    <name evidence="1" type="ORF">HO173_009125</name>
</gene>
<dbReference type="Proteomes" id="UP000578531">
    <property type="component" value="Unassembled WGS sequence"/>
</dbReference>
<sequence length="141" mass="15827">MRDLLASLEIGPRLLDEDTQGIVDEADVNALSSAVFLEENRKDREESLEEAAVQSVLYNQETDTCSTSSITEYPQINVIANDNFARAWRQMGAGEVDSVDAPRGNNRDRPTPFVFRHGRASFSTYNLLMAPIRKHLWPALT</sequence>
<proteinExistence type="predicted"/>
<reference evidence="1 2" key="1">
    <citation type="journal article" date="2020" name="Genomics">
        <title>Complete, high-quality genomes from long-read metagenomic sequencing of two wolf lichen thalli reveals enigmatic genome architecture.</title>
        <authorList>
            <person name="McKenzie S.K."/>
            <person name="Walston R.F."/>
            <person name="Allen J.L."/>
        </authorList>
    </citation>
    <scope>NUCLEOTIDE SEQUENCE [LARGE SCALE GENOMIC DNA]</scope>
    <source>
        <strain evidence="1">WasteWater2</strain>
    </source>
</reference>
<name>A0A8H6L225_9LECA</name>
<accession>A0A8H6L225</accession>
<organism evidence="1 2">
    <name type="scientific">Letharia columbiana</name>
    <dbReference type="NCBI Taxonomy" id="112416"/>
    <lineage>
        <taxon>Eukaryota</taxon>
        <taxon>Fungi</taxon>
        <taxon>Dikarya</taxon>
        <taxon>Ascomycota</taxon>
        <taxon>Pezizomycotina</taxon>
        <taxon>Lecanoromycetes</taxon>
        <taxon>OSLEUM clade</taxon>
        <taxon>Lecanoromycetidae</taxon>
        <taxon>Lecanorales</taxon>
        <taxon>Lecanorineae</taxon>
        <taxon>Parmeliaceae</taxon>
        <taxon>Letharia</taxon>
    </lineage>
</organism>
<evidence type="ECO:0000313" key="1">
    <source>
        <dbReference type="EMBL" id="KAF6232686.1"/>
    </source>
</evidence>
<protein>
    <submittedName>
        <fullName evidence="1">Uncharacterized protein</fullName>
    </submittedName>
</protein>
<dbReference type="EMBL" id="JACCJC010000046">
    <property type="protein sequence ID" value="KAF6232686.1"/>
    <property type="molecule type" value="Genomic_DNA"/>
</dbReference>
<dbReference type="RefSeq" id="XP_037162112.1">
    <property type="nucleotide sequence ID" value="XM_037311018.1"/>
</dbReference>
<evidence type="ECO:0000313" key="2">
    <source>
        <dbReference type="Proteomes" id="UP000578531"/>
    </source>
</evidence>
<dbReference type="GeneID" id="59290777"/>
<keyword evidence="2" id="KW-1185">Reference proteome</keyword>
<dbReference type="AlphaFoldDB" id="A0A8H6L225"/>